<feature type="signal peptide" evidence="6">
    <location>
        <begin position="1"/>
        <end position="29"/>
    </location>
</feature>
<evidence type="ECO:0000256" key="6">
    <source>
        <dbReference type="SAM" id="SignalP"/>
    </source>
</evidence>
<evidence type="ECO:0000256" key="3">
    <source>
        <dbReference type="ARBA" id="ARBA00022525"/>
    </source>
</evidence>
<protein>
    <submittedName>
        <fullName evidence="7">Uncharacterized protein</fullName>
    </submittedName>
</protein>
<name>A0A7R8V666_HERIL</name>
<reference evidence="7 8" key="1">
    <citation type="submission" date="2020-11" db="EMBL/GenBank/DDBJ databases">
        <authorList>
            <person name="Wallbank WR R."/>
            <person name="Pardo Diaz C."/>
            <person name="Kozak K."/>
            <person name="Martin S."/>
            <person name="Jiggins C."/>
            <person name="Moest M."/>
            <person name="Warren A I."/>
            <person name="Generalovic N T."/>
            <person name="Byers J.R.P. K."/>
            <person name="Montejo-Kovacevich G."/>
            <person name="Yen C E."/>
        </authorList>
    </citation>
    <scope>NUCLEOTIDE SEQUENCE [LARGE SCALE GENOMIC DNA]</scope>
</reference>
<evidence type="ECO:0000256" key="4">
    <source>
        <dbReference type="ARBA" id="ARBA00022815"/>
    </source>
</evidence>
<evidence type="ECO:0000256" key="2">
    <source>
        <dbReference type="ARBA" id="ARBA00007714"/>
    </source>
</evidence>
<dbReference type="AlphaFoldDB" id="A0A7R8V666"/>
<comment type="subcellular location">
    <subcellularLocation>
        <location evidence="1">Secreted</location>
    </subcellularLocation>
</comment>
<keyword evidence="3" id="KW-0964">Secreted</keyword>
<dbReference type="Pfam" id="PF08259">
    <property type="entry name" value="Periviscerokin"/>
    <property type="match status" value="1"/>
</dbReference>
<evidence type="ECO:0000256" key="5">
    <source>
        <dbReference type="ARBA" id="ARBA00023320"/>
    </source>
</evidence>
<organism evidence="7 8">
    <name type="scientific">Hermetia illucens</name>
    <name type="common">Black soldier fly</name>
    <dbReference type="NCBI Taxonomy" id="343691"/>
    <lineage>
        <taxon>Eukaryota</taxon>
        <taxon>Metazoa</taxon>
        <taxon>Ecdysozoa</taxon>
        <taxon>Arthropoda</taxon>
        <taxon>Hexapoda</taxon>
        <taxon>Insecta</taxon>
        <taxon>Pterygota</taxon>
        <taxon>Neoptera</taxon>
        <taxon>Endopterygota</taxon>
        <taxon>Diptera</taxon>
        <taxon>Brachycera</taxon>
        <taxon>Stratiomyomorpha</taxon>
        <taxon>Stratiomyidae</taxon>
        <taxon>Hermetiinae</taxon>
        <taxon>Hermetia</taxon>
    </lineage>
</organism>
<dbReference type="FunCoup" id="A0A7R8V666">
    <property type="interactions" value="80"/>
</dbReference>
<keyword evidence="6" id="KW-0732">Signal</keyword>
<dbReference type="InParanoid" id="A0A7R8V666"/>
<dbReference type="GO" id="GO:0007218">
    <property type="term" value="P:neuropeptide signaling pathway"/>
    <property type="evidence" value="ECO:0007669"/>
    <property type="project" value="UniProtKB-KW"/>
</dbReference>
<dbReference type="GO" id="GO:0005184">
    <property type="term" value="F:neuropeptide hormone activity"/>
    <property type="evidence" value="ECO:0007669"/>
    <property type="project" value="InterPro"/>
</dbReference>
<dbReference type="InterPro" id="IPR013231">
    <property type="entry name" value="Periviscerokinin"/>
</dbReference>
<dbReference type="Proteomes" id="UP000594454">
    <property type="component" value="Chromosome 6"/>
</dbReference>
<dbReference type="GO" id="GO:0005576">
    <property type="term" value="C:extracellular region"/>
    <property type="evidence" value="ECO:0007669"/>
    <property type="project" value="UniProtKB-SubCell"/>
</dbReference>
<dbReference type="EMBL" id="LR899014">
    <property type="protein sequence ID" value="CAD7093635.1"/>
    <property type="molecule type" value="Genomic_DNA"/>
</dbReference>
<accession>A0A7R8V666</accession>
<evidence type="ECO:0000256" key="1">
    <source>
        <dbReference type="ARBA" id="ARBA00004613"/>
    </source>
</evidence>
<evidence type="ECO:0000313" key="7">
    <source>
        <dbReference type="EMBL" id="CAD7093635.1"/>
    </source>
</evidence>
<gene>
    <name evidence="7" type="ORF">HERILL_LOCUS15909</name>
</gene>
<feature type="chain" id="PRO_5030825853" evidence="6">
    <location>
        <begin position="30"/>
        <end position="203"/>
    </location>
</feature>
<dbReference type="OrthoDB" id="6430009at2759"/>
<keyword evidence="5" id="KW-0527">Neuropeptide</keyword>
<keyword evidence="4" id="KW-0027">Amidation</keyword>
<dbReference type="PROSITE" id="PS00539">
    <property type="entry name" value="PYROKININ"/>
    <property type="match status" value="1"/>
</dbReference>
<evidence type="ECO:0000313" key="8">
    <source>
        <dbReference type="Proteomes" id="UP000594454"/>
    </source>
</evidence>
<sequence>MFKFSSPVDMILCSVFLVIAILSFNSCSAADELEQIKPRRGGTVGLFAFPRVGRSDASLFSYKGYGAGLNSYEEYDDFPKMEWKRNQGLVPFPRVGRSDNQLRRWSKLAMQQDMDKRTGVASANSGLWFGPRLGRIQKRAADAGGNRMDIYTPRLGRESEELLFDEFNPGSGNQPDYVDFFHNLDNYKNNNDNKNNPIDKSFG</sequence>
<comment type="similarity">
    <text evidence="2">Belongs to the pyrokinin family.</text>
</comment>
<proteinExistence type="inferred from homology"/>
<keyword evidence="8" id="KW-1185">Reference proteome</keyword>
<dbReference type="InterPro" id="IPR001484">
    <property type="entry name" value="Pyrokinin_CS"/>
</dbReference>
<dbReference type="OMA" id="RWSKLAM"/>